<dbReference type="GO" id="GO:0008270">
    <property type="term" value="F:zinc ion binding"/>
    <property type="evidence" value="ECO:0007669"/>
    <property type="project" value="InterPro"/>
</dbReference>
<organism evidence="8 9">
    <name type="scientific">Botryosphaeria dothidea</name>
    <dbReference type="NCBI Taxonomy" id="55169"/>
    <lineage>
        <taxon>Eukaryota</taxon>
        <taxon>Fungi</taxon>
        <taxon>Dikarya</taxon>
        <taxon>Ascomycota</taxon>
        <taxon>Pezizomycotina</taxon>
        <taxon>Dothideomycetes</taxon>
        <taxon>Dothideomycetes incertae sedis</taxon>
        <taxon>Botryosphaeriales</taxon>
        <taxon>Botryosphaeriaceae</taxon>
        <taxon>Botryosphaeria</taxon>
    </lineage>
</organism>
<proteinExistence type="inferred from homology"/>
<feature type="domain" description="Alcohol dehydrogenase-like N-terminal" evidence="7">
    <location>
        <begin position="26"/>
        <end position="131"/>
    </location>
</feature>
<dbReference type="InterPro" id="IPR011032">
    <property type="entry name" value="GroES-like_sf"/>
</dbReference>
<dbReference type="Gene3D" id="3.40.50.720">
    <property type="entry name" value="NAD(P)-binding Rossmann-like Domain"/>
    <property type="match status" value="1"/>
</dbReference>
<evidence type="ECO:0000256" key="1">
    <source>
        <dbReference type="ARBA" id="ARBA00001947"/>
    </source>
</evidence>
<dbReference type="EMBL" id="WWBZ02000051">
    <property type="protein sequence ID" value="KAF4303912.1"/>
    <property type="molecule type" value="Genomic_DNA"/>
</dbReference>
<dbReference type="Proteomes" id="UP000572817">
    <property type="component" value="Unassembled WGS sequence"/>
</dbReference>
<dbReference type="SUPFAM" id="SSF50129">
    <property type="entry name" value="GroES-like"/>
    <property type="match status" value="1"/>
</dbReference>
<dbReference type="PANTHER" id="PTHR42813:SF3">
    <property type="entry name" value="GLUTATHIONE-INDEPENDENT FORMALDEHYDE DEHYDROGENASE"/>
    <property type="match status" value="1"/>
</dbReference>
<evidence type="ECO:0000256" key="3">
    <source>
        <dbReference type="ARBA" id="ARBA00022723"/>
    </source>
</evidence>
<dbReference type="PANTHER" id="PTHR42813">
    <property type="entry name" value="ZINC-TYPE ALCOHOL DEHYDROGENASE-LIKE"/>
    <property type="match status" value="1"/>
</dbReference>
<keyword evidence="9" id="KW-1185">Reference proteome</keyword>
<comment type="similarity">
    <text evidence="2">Belongs to the zinc-containing alcohol dehydrogenase family.</text>
</comment>
<keyword evidence="6" id="KW-0520">NAD</keyword>
<dbReference type="InterPro" id="IPR002328">
    <property type="entry name" value="ADH_Zn_CS"/>
</dbReference>
<dbReference type="AlphaFoldDB" id="A0A8H4N5S7"/>
<evidence type="ECO:0000256" key="4">
    <source>
        <dbReference type="ARBA" id="ARBA00022833"/>
    </source>
</evidence>
<dbReference type="Pfam" id="PF08240">
    <property type="entry name" value="ADH_N"/>
    <property type="match status" value="1"/>
</dbReference>
<evidence type="ECO:0000313" key="9">
    <source>
        <dbReference type="Proteomes" id="UP000572817"/>
    </source>
</evidence>
<keyword evidence="5" id="KW-0560">Oxidoreductase</keyword>
<dbReference type="OrthoDB" id="3941538at2759"/>
<dbReference type="InterPro" id="IPR013154">
    <property type="entry name" value="ADH-like_N"/>
</dbReference>
<dbReference type="GO" id="GO:0016491">
    <property type="term" value="F:oxidoreductase activity"/>
    <property type="evidence" value="ECO:0007669"/>
    <property type="project" value="UniProtKB-KW"/>
</dbReference>
<dbReference type="SUPFAM" id="SSF51735">
    <property type="entry name" value="NAD(P)-binding Rossmann-fold domains"/>
    <property type="match status" value="1"/>
</dbReference>
<sequence length="368" mass="38653">MRGVVYAGVPFEMTVQDLPMPTIGNETDAIVKITTSAICGSDLHVYRGVSGGTPPWNMGHEAIGYISEIGSAVSSLSVGDYVIIPDTVGHGQLELEPTELEFFGNGAALSGGLQSEFVNVRAADANLIPIPLTPATTNRTIEQSYLTVSDIFGTAWTALDYAGFAPGDTVAVFGAGPVGLLAAYSALLRGAPRVYSVDHVAQRLERAASIGAVPVSFVDSDPVASILAQEPAGVMRAVDAVGMECLNGRLEHQEDEVIGNMVAVTHVRGGVGVAGVYMAQPDAPGSPNGSSISPNVTFPISDFFSKGLRMGAGPVDPKLVARELVALIGSGKADPSFIRSAEIGIEEAPEYYERFNRQEELKVFIHFD</sequence>
<evidence type="ECO:0000256" key="5">
    <source>
        <dbReference type="ARBA" id="ARBA00023002"/>
    </source>
</evidence>
<evidence type="ECO:0000313" key="8">
    <source>
        <dbReference type="EMBL" id="KAF4303912.1"/>
    </source>
</evidence>
<comment type="cofactor">
    <cofactor evidence="1">
        <name>Zn(2+)</name>
        <dbReference type="ChEBI" id="CHEBI:29105"/>
    </cofactor>
</comment>
<reference evidence="8" key="1">
    <citation type="submission" date="2020-04" db="EMBL/GenBank/DDBJ databases">
        <title>Genome Assembly and Annotation of Botryosphaeria dothidea sdau 11-99, a Latent Pathogen of Apple Fruit Ring Rot in China.</title>
        <authorList>
            <person name="Yu C."/>
            <person name="Diao Y."/>
            <person name="Lu Q."/>
            <person name="Zhao J."/>
            <person name="Cui S."/>
            <person name="Peng C."/>
            <person name="He B."/>
            <person name="Liu H."/>
        </authorList>
    </citation>
    <scope>NUCLEOTIDE SEQUENCE [LARGE SCALE GENOMIC DNA]</scope>
    <source>
        <strain evidence="8">Sdau11-99</strain>
    </source>
</reference>
<protein>
    <submittedName>
        <fullName evidence="8">Alcohol dehydrogenase protein</fullName>
    </submittedName>
</protein>
<accession>A0A8H4N5S7</accession>
<name>A0A8H4N5S7_9PEZI</name>
<dbReference type="Gene3D" id="3.90.180.10">
    <property type="entry name" value="Medium-chain alcohol dehydrogenases, catalytic domain"/>
    <property type="match status" value="1"/>
</dbReference>
<evidence type="ECO:0000259" key="7">
    <source>
        <dbReference type="Pfam" id="PF08240"/>
    </source>
</evidence>
<gene>
    <name evidence="8" type="ORF">GTA08_BOTSDO07413</name>
</gene>
<dbReference type="InterPro" id="IPR036291">
    <property type="entry name" value="NAD(P)-bd_dom_sf"/>
</dbReference>
<keyword evidence="4" id="KW-0862">Zinc</keyword>
<keyword evidence="3" id="KW-0479">Metal-binding</keyword>
<dbReference type="PROSITE" id="PS00059">
    <property type="entry name" value="ADH_ZINC"/>
    <property type="match status" value="1"/>
</dbReference>
<evidence type="ECO:0000256" key="6">
    <source>
        <dbReference type="ARBA" id="ARBA00023027"/>
    </source>
</evidence>
<comment type="caution">
    <text evidence="8">The sequence shown here is derived from an EMBL/GenBank/DDBJ whole genome shotgun (WGS) entry which is preliminary data.</text>
</comment>
<evidence type="ECO:0000256" key="2">
    <source>
        <dbReference type="ARBA" id="ARBA00008072"/>
    </source>
</evidence>